<reference evidence="2" key="1">
    <citation type="journal article" date="2013" name="Genetics">
        <title>The draft genome and transcriptome of Panagrellus redivivus are shaped by the harsh demands of a free-living lifestyle.</title>
        <authorList>
            <person name="Srinivasan J."/>
            <person name="Dillman A.R."/>
            <person name="Macchietto M.G."/>
            <person name="Heikkinen L."/>
            <person name="Lakso M."/>
            <person name="Fracchia K.M."/>
            <person name="Antoshechkin I."/>
            <person name="Mortazavi A."/>
            <person name="Wong G."/>
            <person name="Sternberg P.W."/>
        </authorList>
    </citation>
    <scope>NUCLEOTIDE SEQUENCE [LARGE SCALE GENOMIC DNA]</scope>
    <source>
        <strain evidence="2">MT8872</strain>
    </source>
</reference>
<dbReference type="GO" id="GO:0045505">
    <property type="term" value="F:dynein intermediate chain binding"/>
    <property type="evidence" value="ECO:0007669"/>
    <property type="project" value="TreeGrafter"/>
</dbReference>
<dbReference type="CDD" id="cd21459">
    <property type="entry name" value="DLC-like_TCTEX1D2"/>
    <property type="match status" value="1"/>
</dbReference>
<sequence>MLPVLRSIVENKDKFRPTVGKKILEKCASELLTAQKYADANVNELSRVLAENVRKEFIDLQLPRNKYVVEVILGEQRGQGARIHSGCSWDVDTDSQVSHFYQNDSLFCLIVVFVVFTYTT</sequence>
<evidence type="ECO:0000313" key="3">
    <source>
        <dbReference type="WBParaSite" id="Pan_g22958.t1"/>
    </source>
</evidence>
<protein>
    <submittedName>
        <fullName evidence="3">Tctex1 domain-containing protein 2</fullName>
    </submittedName>
</protein>
<accession>A0A7E4VMM6</accession>
<dbReference type="Pfam" id="PF03645">
    <property type="entry name" value="Tctex-1"/>
    <property type="match status" value="1"/>
</dbReference>
<dbReference type="PANTHER" id="PTHR21255:SF7">
    <property type="entry name" value="DYNEIN LIGHT CHAIN TCTEX-TYPE PROTEIN 2B"/>
    <property type="match status" value="1"/>
</dbReference>
<dbReference type="Proteomes" id="UP000492821">
    <property type="component" value="Unassembled WGS sequence"/>
</dbReference>
<dbReference type="GO" id="GO:0005868">
    <property type="term" value="C:cytoplasmic dynein complex"/>
    <property type="evidence" value="ECO:0007669"/>
    <property type="project" value="TreeGrafter"/>
</dbReference>
<proteinExistence type="inferred from homology"/>
<evidence type="ECO:0000313" key="2">
    <source>
        <dbReference type="Proteomes" id="UP000492821"/>
    </source>
</evidence>
<organism evidence="2 3">
    <name type="scientific">Panagrellus redivivus</name>
    <name type="common">Microworm</name>
    <dbReference type="NCBI Taxonomy" id="6233"/>
    <lineage>
        <taxon>Eukaryota</taxon>
        <taxon>Metazoa</taxon>
        <taxon>Ecdysozoa</taxon>
        <taxon>Nematoda</taxon>
        <taxon>Chromadorea</taxon>
        <taxon>Rhabditida</taxon>
        <taxon>Tylenchina</taxon>
        <taxon>Panagrolaimomorpha</taxon>
        <taxon>Panagrolaimoidea</taxon>
        <taxon>Panagrolaimidae</taxon>
        <taxon>Panagrellus</taxon>
    </lineage>
</organism>
<reference evidence="3" key="2">
    <citation type="submission" date="2020-10" db="UniProtKB">
        <authorList>
            <consortium name="WormBaseParasite"/>
        </authorList>
    </citation>
    <scope>IDENTIFICATION</scope>
</reference>
<evidence type="ECO:0000256" key="1">
    <source>
        <dbReference type="ARBA" id="ARBA00005361"/>
    </source>
</evidence>
<dbReference type="Gene3D" id="3.30.1140.40">
    <property type="entry name" value="Tctex-1"/>
    <property type="match status" value="1"/>
</dbReference>
<dbReference type="PANTHER" id="PTHR21255">
    <property type="entry name" value="T-COMPLEX-ASSOCIATED-TESTIS-EXPRESSED 1/ DYNEIN LIGHT CHAIN"/>
    <property type="match status" value="1"/>
</dbReference>
<dbReference type="GO" id="GO:0005737">
    <property type="term" value="C:cytoplasm"/>
    <property type="evidence" value="ECO:0007669"/>
    <property type="project" value="TreeGrafter"/>
</dbReference>
<comment type="similarity">
    <text evidence="1">Belongs to the dynein light chain Tctex-type family.</text>
</comment>
<dbReference type="WBParaSite" id="Pan_g22958.t1">
    <property type="protein sequence ID" value="Pan_g22958.t1"/>
    <property type="gene ID" value="Pan_g22958"/>
</dbReference>
<dbReference type="InterPro" id="IPR038586">
    <property type="entry name" value="Tctex-1-like_sf"/>
</dbReference>
<dbReference type="AlphaFoldDB" id="A0A7E4VMM6"/>
<dbReference type="InterPro" id="IPR005334">
    <property type="entry name" value="Tctex-1-like"/>
</dbReference>
<name>A0A7E4VMM6_PANRE</name>
<keyword evidence="2" id="KW-1185">Reference proteome</keyword>
<dbReference type="GO" id="GO:0007018">
    <property type="term" value="P:microtubule-based movement"/>
    <property type="evidence" value="ECO:0007669"/>
    <property type="project" value="TreeGrafter"/>
</dbReference>